<feature type="region of interest" description="Disordered" evidence="1">
    <location>
        <begin position="1"/>
        <end position="23"/>
    </location>
</feature>
<sequence length="137" mass="15100">MESGLHGDAPPPKGTCTPAHTDGSEQPQTVKFFFFLITADVNRLWCKKKKKKQFLILTPPPEMALRNQNTMQSPAPCFNKPAESGKVASDRCVQIRPLLVKRDTAGVLSTVLSKYFCFLLILKGSEGCPSASELFEV</sequence>
<accession>A0A834L0Q0</accession>
<dbReference type="EMBL" id="WKFB01000060">
    <property type="protein sequence ID" value="KAF6737364.1"/>
    <property type="molecule type" value="Genomic_DNA"/>
</dbReference>
<proteinExistence type="predicted"/>
<evidence type="ECO:0000256" key="1">
    <source>
        <dbReference type="SAM" id="MobiDB-lite"/>
    </source>
</evidence>
<dbReference type="AlphaFoldDB" id="A0A834L0Q0"/>
<comment type="caution">
    <text evidence="2">The sequence shown here is derived from an EMBL/GenBank/DDBJ whole genome shotgun (WGS) entry which is preliminary data.</text>
</comment>
<dbReference type="Proteomes" id="UP000646548">
    <property type="component" value="Unassembled WGS sequence"/>
</dbReference>
<evidence type="ECO:0000313" key="2">
    <source>
        <dbReference type="EMBL" id="KAF6737364.1"/>
    </source>
</evidence>
<protein>
    <submittedName>
        <fullName evidence="2">Uncharacterized protein</fullName>
    </submittedName>
</protein>
<evidence type="ECO:0000313" key="3">
    <source>
        <dbReference type="Proteomes" id="UP000646548"/>
    </source>
</evidence>
<organism evidence="2 3">
    <name type="scientific">Oryzias melastigma</name>
    <name type="common">Marine medaka</name>
    <dbReference type="NCBI Taxonomy" id="30732"/>
    <lineage>
        <taxon>Eukaryota</taxon>
        <taxon>Metazoa</taxon>
        <taxon>Chordata</taxon>
        <taxon>Craniata</taxon>
        <taxon>Vertebrata</taxon>
        <taxon>Euteleostomi</taxon>
        <taxon>Actinopterygii</taxon>
        <taxon>Neopterygii</taxon>
        <taxon>Teleostei</taxon>
        <taxon>Neoteleostei</taxon>
        <taxon>Acanthomorphata</taxon>
        <taxon>Ovalentaria</taxon>
        <taxon>Atherinomorphae</taxon>
        <taxon>Beloniformes</taxon>
        <taxon>Adrianichthyidae</taxon>
        <taxon>Oryziinae</taxon>
        <taxon>Oryzias</taxon>
    </lineage>
</organism>
<name>A0A834L0Q0_ORYME</name>
<reference evidence="2" key="1">
    <citation type="journal article" name="BMC Genomics">
        <title>Long-read sequencing and de novo genome assembly of marine medaka (Oryzias melastigma).</title>
        <authorList>
            <person name="Liang P."/>
            <person name="Saqib H.S.A."/>
            <person name="Ni X."/>
            <person name="Shen Y."/>
        </authorList>
    </citation>
    <scope>NUCLEOTIDE SEQUENCE</scope>
    <source>
        <strain evidence="2">Bigg-433</strain>
    </source>
</reference>
<gene>
    <name evidence="2" type="ORF">FQA47_019607</name>
</gene>